<proteinExistence type="predicted"/>
<evidence type="ECO:0000256" key="4">
    <source>
        <dbReference type="SAM" id="Phobius"/>
    </source>
</evidence>
<feature type="region of interest" description="Disordered" evidence="3">
    <location>
        <begin position="953"/>
        <end position="1073"/>
    </location>
</feature>
<feature type="region of interest" description="Disordered" evidence="3">
    <location>
        <begin position="913"/>
        <end position="935"/>
    </location>
</feature>
<keyword evidence="2" id="KW-0677">Repeat</keyword>
<evidence type="ECO:0008006" key="7">
    <source>
        <dbReference type="Google" id="ProtNLM"/>
    </source>
</evidence>
<dbReference type="EMBL" id="MU129019">
    <property type="protein sequence ID" value="KAF9510296.1"/>
    <property type="molecule type" value="Genomic_DNA"/>
</dbReference>
<dbReference type="InterPro" id="IPR011043">
    <property type="entry name" value="Gal_Oxase/kelch_b-propeller"/>
</dbReference>
<keyword evidence="6" id="KW-1185">Reference proteome</keyword>
<feature type="compositionally biased region" description="Polar residues" evidence="3">
    <location>
        <begin position="408"/>
        <end position="431"/>
    </location>
</feature>
<dbReference type="PANTHER" id="PTHR46093:SF18">
    <property type="entry name" value="FIBRONECTIN TYPE-III DOMAIN-CONTAINING PROTEIN"/>
    <property type="match status" value="1"/>
</dbReference>
<evidence type="ECO:0000313" key="5">
    <source>
        <dbReference type="EMBL" id="KAF9510296.1"/>
    </source>
</evidence>
<dbReference type="AlphaFoldDB" id="A0A9P6AR00"/>
<evidence type="ECO:0000256" key="1">
    <source>
        <dbReference type="ARBA" id="ARBA00022441"/>
    </source>
</evidence>
<feature type="transmembrane region" description="Helical" evidence="4">
    <location>
        <begin position="450"/>
        <end position="475"/>
    </location>
</feature>
<feature type="compositionally biased region" description="Polar residues" evidence="3">
    <location>
        <begin position="768"/>
        <end position="780"/>
    </location>
</feature>
<feature type="compositionally biased region" description="Basic and acidic residues" evidence="3">
    <location>
        <begin position="988"/>
        <end position="1005"/>
    </location>
</feature>
<evidence type="ECO:0000313" key="6">
    <source>
        <dbReference type="Proteomes" id="UP000886523"/>
    </source>
</evidence>
<dbReference type="OrthoDB" id="432528at2759"/>
<dbReference type="SUPFAM" id="SSF50965">
    <property type="entry name" value="Galactose oxidase, central domain"/>
    <property type="match status" value="1"/>
</dbReference>
<feature type="compositionally biased region" description="Low complexity" evidence="3">
    <location>
        <begin position="737"/>
        <end position="767"/>
    </location>
</feature>
<dbReference type="InterPro" id="IPR015915">
    <property type="entry name" value="Kelch-typ_b-propeller"/>
</dbReference>
<accession>A0A9P6AR00</accession>
<feature type="compositionally biased region" description="Polar residues" evidence="3">
    <location>
        <begin position="884"/>
        <end position="894"/>
    </location>
</feature>
<dbReference type="SUPFAM" id="SSF117281">
    <property type="entry name" value="Kelch motif"/>
    <property type="match status" value="1"/>
</dbReference>
<dbReference type="Gene3D" id="2.120.10.80">
    <property type="entry name" value="Kelch-type beta propeller"/>
    <property type="match status" value="2"/>
</dbReference>
<protein>
    <recommendedName>
        <fullName evidence="7">Galactose oxidase</fullName>
    </recommendedName>
</protein>
<name>A0A9P6AR00_9AGAM</name>
<feature type="region of interest" description="Disordered" evidence="3">
    <location>
        <begin position="881"/>
        <end position="900"/>
    </location>
</feature>
<dbReference type="Pfam" id="PF24681">
    <property type="entry name" value="Kelch_KLHDC2_KLHL20_DRC7"/>
    <property type="match status" value="1"/>
</dbReference>
<keyword evidence="4" id="KW-0472">Membrane</keyword>
<organism evidence="5 6">
    <name type="scientific">Hydnum rufescens UP504</name>
    <dbReference type="NCBI Taxonomy" id="1448309"/>
    <lineage>
        <taxon>Eukaryota</taxon>
        <taxon>Fungi</taxon>
        <taxon>Dikarya</taxon>
        <taxon>Basidiomycota</taxon>
        <taxon>Agaricomycotina</taxon>
        <taxon>Agaricomycetes</taxon>
        <taxon>Cantharellales</taxon>
        <taxon>Hydnaceae</taxon>
        <taxon>Hydnum</taxon>
    </lineage>
</organism>
<feature type="compositionally biased region" description="Low complexity" evidence="3">
    <location>
        <begin position="915"/>
        <end position="933"/>
    </location>
</feature>
<keyword evidence="4" id="KW-0812">Transmembrane</keyword>
<dbReference type="PANTHER" id="PTHR46093">
    <property type="entry name" value="ACYL-COA-BINDING DOMAIN-CONTAINING PROTEIN 5"/>
    <property type="match status" value="1"/>
</dbReference>
<comment type="caution">
    <text evidence="5">The sequence shown here is derived from an EMBL/GenBank/DDBJ whole genome shotgun (WGS) entry which is preliminary data.</text>
</comment>
<evidence type="ECO:0000256" key="2">
    <source>
        <dbReference type="ARBA" id="ARBA00022737"/>
    </source>
</evidence>
<reference evidence="5" key="1">
    <citation type="journal article" date="2020" name="Nat. Commun.">
        <title>Large-scale genome sequencing of mycorrhizal fungi provides insights into the early evolution of symbiotic traits.</title>
        <authorList>
            <person name="Miyauchi S."/>
            <person name="Kiss E."/>
            <person name="Kuo A."/>
            <person name="Drula E."/>
            <person name="Kohler A."/>
            <person name="Sanchez-Garcia M."/>
            <person name="Morin E."/>
            <person name="Andreopoulos B."/>
            <person name="Barry K.W."/>
            <person name="Bonito G."/>
            <person name="Buee M."/>
            <person name="Carver A."/>
            <person name="Chen C."/>
            <person name="Cichocki N."/>
            <person name="Clum A."/>
            <person name="Culley D."/>
            <person name="Crous P.W."/>
            <person name="Fauchery L."/>
            <person name="Girlanda M."/>
            <person name="Hayes R.D."/>
            <person name="Keri Z."/>
            <person name="LaButti K."/>
            <person name="Lipzen A."/>
            <person name="Lombard V."/>
            <person name="Magnuson J."/>
            <person name="Maillard F."/>
            <person name="Murat C."/>
            <person name="Nolan M."/>
            <person name="Ohm R.A."/>
            <person name="Pangilinan J."/>
            <person name="Pereira M.F."/>
            <person name="Perotto S."/>
            <person name="Peter M."/>
            <person name="Pfister S."/>
            <person name="Riley R."/>
            <person name="Sitrit Y."/>
            <person name="Stielow J.B."/>
            <person name="Szollosi G."/>
            <person name="Zifcakova L."/>
            <person name="Stursova M."/>
            <person name="Spatafora J.W."/>
            <person name="Tedersoo L."/>
            <person name="Vaario L.M."/>
            <person name="Yamada A."/>
            <person name="Yan M."/>
            <person name="Wang P."/>
            <person name="Xu J."/>
            <person name="Bruns T."/>
            <person name="Baldrian P."/>
            <person name="Vilgalys R."/>
            <person name="Dunand C."/>
            <person name="Henrissat B."/>
            <person name="Grigoriev I.V."/>
            <person name="Hibbett D."/>
            <person name="Nagy L.G."/>
            <person name="Martin F.M."/>
        </authorList>
    </citation>
    <scope>NUCLEOTIDE SEQUENCE</scope>
    <source>
        <strain evidence="5">UP504</strain>
    </source>
</reference>
<keyword evidence="1" id="KW-0880">Kelch repeat</keyword>
<feature type="region of interest" description="Disordered" evidence="3">
    <location>
        <begin position="688"/>
        <end position="714"/>
    </location>
</feature>
<dbReference type="Proteomes" id="UP000886523">
    <property type="component" value="Unassembled WGS sequence"/>
</dbReference>
<feature type="region of interest" description="Disordered" evidence="3">
    <location>
        <begin position="379"/>
        <end position="398"/>
    </location>
</feature>
<keyword evidence="4" id="KW-1133">Transmembrane helix</keyword>
<sequence length="1073" mass="113909">MSNPSLRTFFLFRYFSIPRKRCMLSAPCLLSILAFDAACTIVSNTLYVHGGKVDPSNQFSYTSAPNTNQLLTLDLSSPFPLWDPPWHLVTGSRRPPGLQGPAVSFHTLTAFSHDRILAFGGYGGPPMPIETYPDSAWLLTNLTGAIGPTWVAQPPGWANEPIRRMYHTATAVDGKVWITGGEKADGSGLGFNTTYQYVPAVTFLSSGSFNPVASDIPEMVGHGSILLSNGTLVLFGGYSTSQSALLPLSQLWMLDTKSPGSSWTSVAISGTIPSPRRNFAYALLDGGKILVHGGSDAPFQSVFSDGAILDIGSRSWSVVDAISTLLGPRHDHFAIGLGSQVMFGFGYTADGPAPADLFIYDTLLSAFVFMFVPPATSTWDNPPGMPSPTGNSTTFGGSSGLITQPYSSTAGPTSAVSGNVSTNQPTGTSSRGPGQTAGSGSGTSKTGEKLGIALGVAFGAIALIAIATVVSYWALKDHRYYTRRRDPGPTRVVWTSEAFGADGSDDHGDGVVSSHLEDTLPVAAVSGWEPVKRRNSAWAVLGRGTKIPTNRNGKRFDMLADEDEPEFEELGPTATNRRSPSRRSWTDVVNDGVSSVKSFGVAIGRKVSGGSRTSPDWWEKDAQFLEDEARLLSDSTVLDTGGRATHVEMMSHAHGSEAASTMRSQTSYYRDPYTDGIENEPLIGAQASRSNSKYEEATQHPAAGTSSGVKEAYPVSSIPPRNIVIPLTPVISGPSDQSHSSGGSRPQSSGGSRPQSSGSSSGRILSSAETHTTTQSTAPSNVLRRSDSWWSRFSRSPRGGTDSSSSGSNGARRLSFRRSGPLSPSLDPKYSMEFRDPNPPPAPVRLGAIEESGNTPEDSPRSAGPRDAPDNLKVVPSAYAFHGRSTSSLQTAVTGDSDMLERMGGKVPVIKRMQTASTTHSPTPSSSLSASSSEQRDMIVGFNSEIGEASSSTATRYNVGKGVLTGPRPPPSPRKGRLNLPPAGVPDRIAEYERRTVVATADRHSGGTKLSSPLTETVGEQKERRSKLRDSSTSASARVEWGLANRPSLFLANPDNRQRQGSDDTVDATDLNL</sequence>
<feature type="region of interest" description="Disordered" evidence="3">
    <location>
        <begin position="563"/>
        <end position="585"/>
    </location>
</feature>
<gene>
    <name evidence="5" type="ORF">BS47DRAFT_1348219</name>
</gene>
<feature type="region of interest" description="Disordered" evidence="3">
    <location>
        <begin position="408"/>
        <end position="445"/>
    </location>
</feature>
<feature type="compositionally biased region" description="Low complexity" evidence="3">
    <location>
        <begin position="788"/>
        <end position="813"/>
    </location>
</feature>
<feature type="region of interest" description="Disordered" evidence="3">
    <location>
        <begin position="726"/>
        <end position="873"/>
    </location>
</feature>
<evidence type="ECO:0000256" key="3">
    <source>
        <dbReference type="SAM" id="MobiDB-lite"/>
    </source>
</evidence>
<feature type="compositionally biased region" description="Low complexity" evidence="3">
    <location>
        <begin position="387"/>
        <end position="396"/>
    </location>
</feature>